<dbReference type="NCBIfam" id="TIGR01179">
    <property type="entry name" value="galE"/>
    <property type="match status" value="1"/>
</dbReference>
<dbReference type="CDD" id="cd05247">
    <property type="entry name" value="UDP_G4E_1_SDR_e"/>
    <property type="match status" value="1"/>
</dbReference>
<feature type="domain" description="NAD-dependent epimerase/dehydratase" evidence="11">
    <location>
        <begin position="3"/>
        <end position="263"/>
    </location>
</feature>
<evidence type="ECO:0000256" key="6">
    <source>
        <dbReference type="ARBA" id="ARBA00018569"/>
    </source>
</evidence>
<dbReference type="Gene3D" id="3.40.50.720">
    <property type="entry name" value="NAD(P)-binding Rossmann-like Domain"/>
    <property type="match status" value="1"/>
</dbReference>
<name>A0ABU0DYV6_9FIRM</name>
<comment type="cofactor">
    <cofactor evidence="2 10">
        <name>NAD(+)</name>
        <dbReference type="ChEBI" id="CHEBI:57540"/>
    </cofactor>
</comment>
<comment type="subunit">
    <text evidence="10">Homodimer.</text>
</comment>
<evidence type="ECO:0000313" key="12">
    <source>
        <dbReference type="EMBL" id="MDQ0359808.1"/>
    </source>
</evidence>
<dbReference type="InterPro" id="IPR005886">
    <property type="entry name" value="UDP_G4E"/>
</dbReference>
<dbReference type="RefSeq" id="WP_307405227.1">
    <property type="nucleotide sequence ID" value="NZ_JAUSUR010000001.1"/>
</dbReference>
<dbReference type="InterPro" id="IPR001509">
    <property type="entry name" value="Epimerase_deHydtase"/>
</dbReference>
<dbReference type="PANTHER" id="PTHR43725:SF47">
    <property type="entry name" value="UDP-GLUCOSE 4-EPIMERASE"/>
    <property type="match status" value="1"/>
</dbReference>
<comment type="caution">
    <text evidence="12">The sequence shown here is derived from an EMBL/GenBank/DDBJ whole genome shotgun (WGS) entry which is preliminary data.</text>
</comment>
<keyword evidence="8" id="KW-0299">Galactose metabolism</keyword>
<dbReference type="EC" id="5.1.3.2" evidence="5 10"/>
<dbReference type="Gene3D" id="3.90.25.10">
    <property type="entry name" value="UDP-galactose 4-epimerase, domain 1"/>
    <property type="match status" value="1"/>
</dbReference>
<keyword evidence="13" id="KW-1185">Reference proteome</keyword>
<evidence type="ECO:0000256" key="5">
    <source>
        <dbReference type="ARBA" id="ARBA00013189"/>
    </source>
</evidence>
<dbReference type="GO" id="GO:0003978">
    <property type="term" value="F:UDP-glucose 4-epimerase activity"/>
    <property type="evidence" value="ECO:0007669"/>
    <property type="project" value="UniProtKB-EC"/>
</dbReference>
<comment type="similarity">
    <text evidence="4 10">Belongs to the NAD(P)-dependent epimerase/dehydratase family.</text>
</comment>
<reference evidence="12 13" key="1">
    <citation type="submission" date="2023-07" db="EMBL/GenBank/DDBJ databases">
        <title>Genomic Encyclopedia of Type Strains, Phase IV (KMG-IV): sequencing the most valuable type-strain genomes for metagenomic binning, comparative biology and taxonomic classification.</title>
        <authorList>
            <person name="Goeker M."/>
        </authorList>
    </citation>
    <scope>NUCLEOTIDE SEQUENCE [LARGE SCALE GENOMIC DNA]</scope>
    <source>
        <strain evidence="12 13">DSM 16784</strain>
    </source>
</reference>
<dbReference type="PANTHER" id="PTHR43725">
    <property type="entry name" value="UDP-GLUCOSE 4-EPIMERASE"/>
    <property type="match status" value="1"/>
</dbReference>
<dbReference type="PRINTS" id="PR01713">
    <property type="entry name" value="NUCEPIMERASE"/>
</dbReference>
<evidence type="ECO:0000313" key="13">
    <source>
        <dbReference type="Proteomes" id="UP001230220"/>
    </source>
</evidence>
<evidence type="ECO:0000256" key="4">
    <source>
        <dbReference type="ARBA" id="ARBA00007637"/>
    </source>
</evidence>
<dbReference type="NCBIfam" id="NF007956">
    <property type="entry name" value="PRK10675.1"/>
    <property type="match status" value="1"/>
</dbReference>
<keyword evidence="7 10" id="KW-0520">NAD</keyword>
<evidence type="ECO:0000259" key="11">
    <source>
        <dbReference type="Pfam" id="PF01370"/>
    </source>
</evidence>
<comment type="pathway">
    <text evidence="3 10">Carbohydrate metabolism; galactose metabolism.</text>
</comment>
<sequence length="338" mass="37762">MNVLVTGGLGFIGSHTCVELLNSGNDVIVIDDLSNAKIEVKDYIRKITGKGIIFYQGNVCDRKIMHKIFEENKIDATMHFAGFKAVGESVSKPLEYYDNNITSTLVLCEIMQEYNCKNLVFSSSATVYGDPEEVPINENSSLGPTTNPYGTTKLFIEQILKDLYISDNKWNITILRYFNPIGAHESGLIGENPNGIPNNLVPYIVMVANKELPFLYVYGDDYDTPDGTGIRDYIHVVDLARGHVSALKKLDKDNVGIETYNLGTGKGHSVLDIINAFEKANSIDIPYQINSRRPGDVAVYYANPQKAFKELGFKAEKNIDDMMKDSWNFIQTAKQTQE</sequence>
<evidence type="ECO:0000256" key="2">
    <source>
        <dbReference type="ARBA" id="ARBA00001911"/>
    </source>
</evidence>
<dbReference type="EMBL" id="JAUSUR010000001">
    <property type="protein sequence ID" value="MDQ0359808.1"/>
    <property type="molecule type" value="Genomic_DNA"/>
</dbReference>
<evidence type="ECO:0000256" key="1">
    <source>
        <dbReference type="ARBA" id="ARBA00000083"/>
    </source>
</evidence>
<accession>A0ABU0DYV6</accession>
<evidence type="ECO:0000256" key="10">
    <source>
        <dbReference type="RuleBase" id="RU366046"/>
    </source>
</evidence>
<organism evidence="12 13">
    <name type="scientific">Breznakia pachnodae</name>
    <dbReference type="NCBI Taxonomy" id="265178"/>
    <lineage>
        <taxon>Bacteria</taxon>
        <taxon>Bacillati</taxon>
        <taxon>Bacillota</taxon>
        <taxon>Erysipelotrichia</taxon>
        <taxon>Erysipelotrichales</taxon>
        <taxon>Erysipelotrichaceae</taxon>
        <taxon>Breznakia</taxon>
    </lineage>
</organism>
<gene>
    <name evidence="12" type="ORF">J2S15_000539</name>
</gene>
<evidence type="ECO:0000256" key="7">
    <source>
        <dbReference type="ARBA" id="ARBA00023027"/>
    </source>
</evidence>
<proteinExistence type="inferred from homology"/>
<dbReference type="Pfam" id="PF01370">
    <property type="entry name" value="Epimerase"/>
    <property type="match status" value="1"/>
</dbReference>
<evidence type="ECO:0000256" key="9">
    <source>
        <dbReference type="ARBA" id="ARBA00023235"/>
    </source>
</evidence>
<evidence type="ECO:0000256" key="3">
    <source>
        <dbReference type="ARBA" id="ARBA00004947"/>
    </source>
</evidence>
<comment type="catalytic activity">
    <reaction evidence="1 10">
        <text>UDP-alpha-D-glucose = UDP-alpha-D-galactose</text>
        <dbReference type="Rhea" id="RHEA:22168"/>
        <dbReference type="ChEBI" id="CHEBI:58885"/>
        <dbReference type="ChEBI" id="CHEBI:66914"/>
        <dbReference type="EC" id="5.1.3.2"/>
    </reaction>
</comment>
<protein>
    <recommendedName>
        <fullName evidence="6 10">UDP-glucose 4-epimerase</fullName>
        <ecNumber evidence="5 10">5.1.3.2</ecNumber>
    </recommendedName>
</protein>
<keyword evidence="10" id="KW-0119">Carbohydrate metabolism</keyword>
<keyword evidence="9 10" id="KW-0413">Isomerase</keyword>
<dbReference type="SUPFAM" id="SSF51735">
    <property type="entry name" value="NAD(P)-binding Rossmann-fold domains"/>
    <property type="match status" value="1"/>
</dbReference>
<dbReference type="Proteomes" id="UP001230220">
    <property type="component" value="Unassembled WGS sequence"/>
</dbReference>
<evidence type="ECO:0000256" key="8">
    <source>
        <dbReference type="ARBA" id="ARBA00023144"/>
    </source>
</evidence>
<dbReference type="InterPro" id="IPR036291">
    <property type="entry name" value="NAD(P)-bd_dom_sf"/>
</dbReference>